<comment type="caution">
    <text evidence="1">The sequence shown here is derived from an EMBL/GenBank/DDBJ whole genome shotgun (WGS) entry which is preliminary data.</text>
</comment>
<organism evidence="1 2">
    <name type="scientific">Ancylostoma caninum</name>
    <name type="common">Dog hookworm</name>
    <dbReference type="NCBI Taxonomy" id="29170"/>
    <lineage>
        <taxon>Eukaryota</taxon>
        <taxon>Metazoa</taxon>
        <taxon>Ecdysozoa</taxon>
        <taxon>Nematoda</taxon>
        <taxon>Chromadorea</taxon>
        <taxon>Rhabditida</taxon>
        <taxon>Rhabditina</taxon>
        <taxon>Rhabditomorpha</taxon>
        <taxon>Strongyloidea</taxon>
        <taxon>Ancylostomatidae</taxon>
        <taxon>Ancylostomatinae</taxon>
        <taxon>Ancylostoma</taxon>
    </lineage>
</organism>
<keyword evidence="2" id="KW-1185">Reference proteome</keyword>
<accession>A0A368GZZ2</accession>
<gene>
    <name evidence="1" type="ORF">ANCCAN_03952</name>
</gene>
<protein>
    <submittedName>
        <fullName evidence="1">Uncharacterized protein</fullName>
    </submittedName>
</protein>
<dbReference type="OrthoDB" id="5773570at2759"/>
<evidence type="ECO:0000313" key="2">
    <source>
        <dbReference type="Proteomes" id="UP000252519"/>
    </source>
</evidence>
<evidence type="ECO:0000313" key="1">
    <source>
        <dbReference type="EMBL" id="RCN49916.1"/>
    </source>
</evidence>
<dbReference type="STRING" id="29170.A0A368GZZ2"/>
<dbReference type="Proteomes" id="UP000252519">
    <property type="component" value="Unassembled WGS sequence"/>
</dbReference>
<name>A0A368GZZ2_ANCCA</name>
<dbReference type="EMBL" id="JOJR01000028">
    <property type="protein sequence ID" value="RCN49916.1"/>
    <property type="molecule type" value="Genomic_DNA"/>
</dbReference>
<proteinExistence type="predicted"/>
<sequence>MKFHGSFSWLTEECFDVAMREYRRPVCTEEQTCSYKALGVVFALCDCPGEEKLCPRDPGNAVEHRGTHYHFCSARNVPVCEDGDISTTVTGIQTAIHCICAEGSDLIQERSEEKGITNYACRQVAILLISNQTTLQQRRGMWIKKLCGRDEAVRLSDGYIMCVPRKGRRSSLTTVRRMSHPLSRSVSSRLSVFSSP</sequence>
<reference evidence="1 2" key="1">
    <citation type="submission" date="2014-10" db="EMBL/GenBank/DDBJ databases">
        <title>Draft genome of the hookworm Ancylostoma caninum.</title>
        <authorList>
            <person name="Mitreva M."/>
        </authorList>
    </citation>
    <scope>NUCLEOTIDE SEQUENCE [LARGE SCALE GENOMIC DNA]</scope>
    <source>
        <strain evidence="1 2">Baltimore</strain>
    </source>
</reference>
<dbReference type="AlphaFoldDB" id="A0A368GZZ2"/>